<dbReference type="InterPro" id="IPR036249">
    <property type="entry name" value="Thioredoxin-like_sf"/>
</dbReference>
<gene>
    <name evidence="2" type="ORF">AsFPU1_2118</name>
</gene>
<dbReference type="Pfam" id="PF07689">
    <property type="entry name" value="KaiB"/>
    <property type="match status" value="1"/>
</dbReference>
<dbReference type="Gene3D" id="3.40.30.10">
    <property type="entry name" value="Glutaredoxin"/>
    <property type="match status" value="1"/>
</dbReference>
<dbReference type="SUPFAM" id="SSF52833">
    <property type="entry name" value="Thioredoxin-like"/>
    <property type="match status" value="1"/>
</dbReference>
<dbReference type="SMART" id="SM01248">
    <property type="entry name" value="KaiB"/>
    <property type="match status" value="1"/>
</dbReference>
<name>A0A401IHJ3_APHSA</name>
<keyword evidence="3" id="KW-1185">Reference proteome</keyword>
<dbReference type="EMBL" id="BDQK01000013">
    <property type="protein sequence ID" value="GBF80714.1"/>
    <property type="molecule type" value="Genomic_DNA"/>
</dbReference>
<feature type="domain" description="KaiB" evidence="1">
    <location>
        <begin position="182"/>
        <end position="263"/>
    </location>
</feature>
<dbReference type="InterPro" id="IPR011649">
    <property type="entry name" value="KaiB_domain"/>
</dbReference>
<proteinExistence type="predicted"/>
<reference evidence="3" key="1">
    <citation type="submission" date="2017-05" db="EMBL/GenBank/DDBJ databases">
        <title>Physiological properties and genetic analysis related to exopolysaccharide production of fresh-water unicellular cyanobacterium Aphanothece sacrum, Suizenji Nori, that has been cultured as a food source in Japan.</title>
        <authorList>
            <person name="Kanesaki Y."/>
            <person name="Yoshikawa S."/>
            <person name="Ohki K."/>
        </authorList>
    </citation>
    <scope>NUCLEOTIDE SEQUENCE [LARGE SCALE GENOMIC DNA]</scope>
    <source>
        <strain evidence="3">FPU1</strain>
    </source>
</reference>
<dbReference type="InterPro" id="IPR039022">
    <property type="entry name" value="KaiB-like"/>
</dbReference>
<dbReference type="Proteomes" id="UP000287247">
    <property type="component" value="Unassembled WGS sequence"/>
</dbReference>
<organism evidence="2 3">
    <name type="scientific">Aphanothece sacrum FPU1</name>
    <dbReference type="NCBI Taxonomy" id="1920663"/>
    <lineage>
        <taxon>Bacteria</taxon>
        <taxon>Bacillati</taxon>
        <taxon>Cyanobacteriota</taxon>
        <taxon>Cyanophyceae</taxon>
        <taxon>Oscillatoriophycideae</taxon>
        <taxon>Chroococcales</taxon>
        <taxon>Aphanothecaceae</taxon>
        <taxon>Aphanothece</taxon>
    </lineage>
</organism>
<evidence type="ECO:0000313" key="2">
    <source>
        <dbReference type="EMBL" id="GBF80714.1"/>
    </source>
</evidence>
<dbReference type="CDD" id="cd02978">
    <property type="entry name" value="KaiB_like"/>
    <property type="match status" value="1"/>
</dbReference>
<comment type="caution">
    <text evidence="2">The sequence shown here is derived from an EMBL/GenBank/DDBJ whole genome shotgun (WGS) entry which is preliminary data.</text>
</comment>
<protein>
    <recommendedName>
        <fullName evidence="1">KaiB domain-containing protein</fullName>
    </recommendedName>
</protein>
<evidence type="ECO:0000313" key="3">
    <source>
        <dbReference type="Proteomes" id="UP000287247"/>
    </source>
</evidence>
<accession>A0A401IHJ3</accession>
<evidence type="ECO:0000259" key="1">
    <source>
        <dbReference type="SMART" id="SM01248"/>
    </source>
</evidence>
<sequence length="265" mass="30391">MSGASLLTLATLTETSVVPSDLFKGIALFTPGGDVVYCRDKTKQIHWHSHLCVVLQECLKLPAPPHFLVPGYTATVDRWFCSGKREVRMAAEVYPAVKRYQLLLNVLFDTPDLVWETAQWQDEICNPIILETYRSEFPQLWESHDLIYRLENPFLSDKERQPLVTPSDEIETSDSHQGYILRLFVSGNSSSTKNTLKTIHHLLETELQHPYTLKVIDIIKHPEEAETHQISATPTLLRVSPKPMRRIVGEFQDLSRVLQIINYKL</sequence>
<dbReference type="PANTHER" id="PTHR41709:SF2">
    <property type="entry name" value="CIRCADIAN CLOCK PROTEIN KAIB2"/>
    <property type="match status" value="1"/>
</dbReference>
<dbReference type="GO" id="GO:0048511">
    <property type="term" value="P:rhythmic process"/>
    <property type="evidence" value="ECO:0007669"/>
    <property type="project" value="InterPro"/>
</dbReference>
<dbReference type="AlphaFoldDB" id="A0A401IHJ3"/>
<dbReference type="PANTHER" id="PTHR41709">
    <property type="entry name" value="KAIB-LIKE PROTEIN 1"/>
    <property type="match status" value="1"/>
</dbReference>